<dbReference type="EMBL" id="JAAWWB010000014">
    <property type="protein sequence ID" value="KAG6766991.1"/>
    <property type="molecule type" value="Genomic_DNA"/>
</dbReference>
<proteinExistence type="predicted"/>
<organism evidence="1 2">
    <name type="scientific">Populus tomentosa</name>
    <name type="common">Chinese white poplar</name>
    <dbReference type="NCBI Taxonomy" id="118781"/>
    <lineage>
        <taxon>Eukaryota</taxon>
        <taxon>Viridiplantae</taxon>
        <taxon>Streptophyta</taxon>
        <taxon>Embryophyta</taxon>
        <taxon>Tracheophyta</taxon>
        <taxon>Spermatophyta</taxon>
        <taxon>Magnoliopsida</taxon>
        <taxon>eudicotyledons</taxon>
        <taxon>Gunneridae</taxon>
        <taxon>Pentapetalae</taxon>
        <taxon>rosids</taxon>
        <taxon>fabids</taxon>
        <taxon>Malpighiales</taxon>
        <taxon>Salicaceae</taxon>
        <taxon>Saliceae</taxon>
        <taxon>Populus</taxon>
    </lineage>
</organism>
<comment type="caution">
    <text evidence="1">The sequence shown here is derived from an EMBL/GenBank/DDBJ whole genome shotgun (WGS) entry which is preliminary data.</text>
</comment>
<dbReference type="Proteomes" id="UP000886885">
    <property type="component" value="Chromosome 7D"/>
</dbReference>
<sequence>MDDDSTARLVRLVYNLKEVDMYASVLFQLMIETCGNLTGNDFASYFVLDCCPMELPPCNRNQSSFSLNVWGTRIPVHFFIDFLTSVLPFKFNTQEHY</sequence>
<name>A0A8X7ZDC7_POPTO</name>
<dbReference type="OrthoDB" id="550575at2759"/>
<evidence type="ECO:0000313" key="2">
    <source>
        <dbReference type="Proteomes" id="UP000886885"/>
    </source>
</evidence>
<protein>
    <submittedName>
        <fullName evidence="1">Uncharacterized protein</fullName>
    </submittedName>
</protein>
<evidence type="ECO:0000313" key="1">
    <source>
        <dbReference type="EMBL" id="KAG6766991.1"/>
    </source>
</evidence>
<keyword evidence="2" id="KW-1185">Reference proteome</keyword>
<reference evidence="1" key="1">
    <citation type="journal article" date="2020" name="bioRxiv">
        <title>Hybrid origin of Populus tomentosa Carr. identified through genome sequencing and phylogenomic analysis.</title>
        <authorList>
            <person name="An X."/>
            <person name="Gao K."/>
            <person name="Chen Z."/>
            <person name="Li J."/>
            <person name="Yang X."/>
            <person name="Yang X."/>
            <person name="Zhou J."/>
            <person name="Guo T."/>
            <person name="Zhao T."/>
            <person name="Huang S."/>
            <person name="Miao D."/>
            <person name="Khan W.U."/>
            <person name="Rao P."/>
            <person name="Ye M."/>
            <person name="Lei B."/>
            <person name="Liao W."/>
            <person name="Wang J."/>
            <person name="Ji L."/>
            <person name="Li Y."/>
            <person name="Guo B."/>
            <person name="Mustafa N.S."/>
            <person name="Li S."/>
            <person name="Yun Q."/>
            <person name="Keller S.R."/>
            <person name="Mao J."/>
            <person name="Zhang R."/>
            <person name="Strauss S.H."/>
        </authorList>
    </citation>
    <scope>NUCLEOTIDE SEQUENCE</scope>
    <source>
        <strain evidence="1">GM15</strain>
        <tissue evidence="1">Leaf</tissue>
    </source>
</reference>
<accession>A0A8X7ZDC7</accession>
<gene>
    <name evidence="1" type="ORF">POTOM_028170</name>
</gene>
<dbReference type="AlphaFoldDB" id="A0A8X7ZDC7"/>